<dbReference type="Pfam" id="PF00905">
    <property type="entry name" value="Transpeptidase"/>
    <property type="match status" value="1"/>
</dbReference>
<dbReference type="PROSITE" id="PS51257">
    <property type="entry name" value="PROKAR_LIPOPROTEIN"/>
    <property type="match status" value="1"/>
</dbReference>
<evidence type="ECO:0000259" key="6">
    <source>
        <dbReference type="Pfam" id="PF03717"/>
    </source>
</evidence>
<evidence type="ECO:0000259" key="7">
    <source>
        <dbReference type="Pfam" id="PF05223"/>
    </source>
</evidence>
<accession>Q97D06</accession>
<dbReference type="Proteomes" id="UP000000814">
    <property type="component" value="Chromosome"/>
</dbReference>
<dbReference type="EMBL" id="AE001437">
    <property type="protein sequence ID" value="AAK81604.1"/>
    <property type="molecule type" value="Genomic_DNA"/>
</dbReference>
<feature type="domain" description="Penicillin-binding protein dimerisation" evidence="6">
    <location>
        <begin position="151"/>
        <end position="319"/>
    </location>
</feature>
<dbReference type="PATRIC" id="fig|272562.8.peg.3872"/>
<dbReference type="PANTHER" id="PTHR30627:SF25">
    <property type="entry name" value="PENICILLIN-BINDING PROTEIN 3"/>
    <property type="match status" value="1"/>
</dbReference>
<dbReference type="PIR" id="A97352">
    <property type="entry name" value="A97352"/>
</dbReference>
<name>Q97D06_CLOAB</name>
<dbReference type="GO" id="GO:0005886">
    <property type="term" value="C:plasma membrane"/>
    <property type="evidence" value="ECO:0007669"/>
    <property type="project" value="TreeGrafter"/>
</dbReference>
<dbReference type="GO" id="GO:0008658">
    <property type="term" value="F:penicillin binding"/>
    <property type="evidence" value="ECO:0007669"/>
    <property type="project" value="InterPro"/>
</dbReference>
<comment type="subcellular location">
    <subcellularLocation>
        <location evidence="1">Membrane</location>
    </subcellularLocation>
</comment>
<dbReference type="InterPro" id="IPR036138">
    <property type="entry name" value="PBP_dimer_sf"/>
</dbReference>
<keyword evidence="8" id="KW-0121">Carboxypeptidase</keyword>
<dbReference type="InterPro" id="IPR012338">
    <property type="entry name" value="Beta-lactam/transpept-like"/>
</dbReference>
<gene>
    <name evidence="8" type="ordered locus">CA_C3683</name>
</gene>
<dbReference type="InterPro" id="IPR001460">
    <property type="entry name" value="PCN-bd_Tpept"/>
</dbReference>
<evidence type="ECO:0000259" key="5">
    <source>
        <dbReference type="Pfam" id="PF00905"/>
    </source>
</evidence>
<keyword evidence="3" id="KW-0472">Membrane</keyword>
<organism evidence="8 9">
    <name type="scientific">Clostridium acetobutylicum (strain ATCC 824 / DSM 792 / JCM 1419 / IAM 19013 / LMG 5710 / NBRC 13948 / NRRL B-527 / VKM B-1787 / 2291 / W)</name>
    <dbReference type="NCBI Taxonomy" id="272562"/>
    <lineage>
        <taxon>Bacteria</taxon>
        <taxon>Bacillati</taxon>
        <taxon>Bacillota</taxon>
        <taxon>Clostridia</taxon>
        <taxon>Eubacteriales</taxon>
        <taxon>Clostridiaceae</taxon>
        <taxon>Clostridium</taxon>
    </lineage>
</organism>
<evidence type="ECO:0000256" key="3">
    <source>
        <dbReference type="ARBA" id="ARBA00023136"/>
    </source>
</evidence>
<dbReference type="SUPFAM" id="SSF56519">
    <property type="entry name" value="Penicillin binding protein dimerisation domain"/>
    <property type="match status" value="1"/>
</dbReference>
<dbReference type="GO" id="GO:0071555">
    <property type="term" value="P:cell wall organization"/>
    <property type="evidence" value="ECO:0007669"/>
    <property type="project" value="TreeGrafter"/>
</dbReference>
<dbReference type="STRING" id="272562.CA_C3683"/>
<dbReference type="PANTHER" id="PTHR30627">
    <property type="entry name" value="PEPTIDOGLYCAN D,D-TRANSPEPTIDASE"/>
    <property type="match status" value="1"/>
</dbReference>
<dbReference type="SUPFAM" id="SSF56601">
    <property type="entry name" value="beta-lactamase/transpeptidase-like"/>
    <property type="match status" value="1"/>
</dbReference>
<dbReference type="RefSeq" id="WP_010966944.1">
    <property type="nucleotide sequence ID" value="NC_003030.1"/>
</dbReference>
<evidence type="ECO:0000256" key="2">
    <source>
        <dbReference type="ARBA" id="ARBA00007171"/>
    </source>
</evidence>
<keyword evidence="8" id="KW-0645">Protease</keyword>
<dbReference type="AlphaFoldDB" id="Q97D06"/>
<dbReference type="Pfam" id="PF05223">
    <property type="entry name" value="MecA_N"/>
    <property type="match status" value="1"/>
</dbReference>
<keyword evidence="8" id="KW-0378">Hydrolase</keyword>
<dbReference type="GeneID" id="45000181"/>
<dbReference type="eggNOG" id="COG0768">
    <property type="taxonomic scope" value="Bacteria"/>
</dbReference>
<dbReference type="InterPro" id="IPR050515">
    <property type="entry name" value="Beta-lactam/transpept"/>
</dbReference>
<dbReference type="InterPro" id="IPR007887">
    <property type="entry name" value="MecA_N"/>
</dbReference>
<feature type="signal peptide" evidence="4">
    <location>
        <begin position="1"/>
        <end position="20"/>
    </location>
</feature>
<evidence type="ECO:0000313" key="9">
    <source>
        <dbReference type="Proteomes" id="UP000000814"/>
    </source>
</evidence>
<dbReference type="KEGG" id="cac:CA_C3683"/>
<dbReference type="GO" id="GO:0046677">
    <property type="term" value="P:response to antibiotic"/>
    <property type="evidence" value="ECO:0007669"/>
    <property type="project" value="InterPro"/>
</dbReference>
<dbReference type="InterPro" id="IPR005311">
    <property type="entry name" value="PBP_dimer"/>
</dbReference>
<keyword evidence="9" id="KW-1185">Reference proteome</keyword>
<comment type="similarity">
    <text evidence="2">Belongs to the transpeptidase family.</text>
</comment>
<feature type="domain" description="Penicillin-binding protein transpeptidase" evidence="5">
    <location>
        <begin position="352"/>
        <end position="665"/>
    </location>
</feature>
<dbReference type="Gene3D" id="3.90.1310.10">
    <property type="entry name" value="Penicillin-binding protein 2a (Domain 2)"/>
    <property type="match status" value="1"/>
</dbReference>
<dbReference type="HOGENOM" id="CLU_009289_5_2_9"/>
<feature type="domain" description="NTF2-like N-terminal transpeptidase" evidence="7">
    <location>
        <begin position="26"/>
        <end position="143"/>
    </location>
</feature>
<dbReference type="Pfam" id="PF03717">
    <property type="entry name" value="PBP_dimer"/>
    <property type="match status" value="1"/>
</dbReference>
<proteinExistence type="inferred from homology"/>
<sequence length="671" mass="73768">MKRKYLLLLTLLLTISFTFGCSSSDTPKASFEKYINAWNKNDYKTMYSILSTDSKKSISQKDFVSRYENIYDGIELNKISVMPEYPSSYKKDSKGNVPIPFKVTMNTVAGKVTFNDTASFKESNNTWYLNWSSEMIHPDLKKGYKIRIEKTPAKRGEIKGTNGSYLAQNGYIENVGIVPNKFTGDTEASKKQIADILQVDVNSISKKLSASYVQPDMFISIAKLSTDDTDKMSNLLKIPGIMITKTPARVYPLKEKAAMLTGYVQNISADELKKLKTKGYSRDNVIGKAGLEKIYEKQLKATDGAEIYIDSNYDKKIKTIAKKAPKNGKDVNLTIDTNIQSSLYDEYKADSGASVALNPKTGAVLALVSAPSYNPNDFVLGMPSDKWNALQNDANKPLLNRFKTTFAPGSTFKPITAAIALDAGKLNIDEDKKISGLKWQENSSWGNYFVTRDEAYSEPANLVNALVHSDNIYFAKTALAIGKDAFLSETKKLGIGQNLPFEYGLETSKITSNGSIKDDIQLADSGYGQGEVLMNPVQLASIYTAFVNNGNIVAPYLNSDKGTQSKVLIKDAFKPDTINTIINDLTQVVSNPEGTGHGAYMPDLPLAGKTGTAEIKKSQTDTTGTENGWFIAVNPSNPKLLVLEMYENVKGKGGSGYVVPNVKSIFQQFGK</sequence>
<dbReference type="Gene3D" id="3.30.1390.30">
    <property type="entry name" value="Penicillin-binding protein 2a, domain 3"/>
    <property type="match status" value="1"/>
</dbReference>
<protein>
    <submittedName>
        <fullName evidence="8">Penicillin-binding protein 2 (Serine-type D-Ala-D-Ala carboxypeptidase)</fullName>
    </submittedName>
</protein>
<dbReference type="Gene3D" id="3.40.710.10">
    <property type="entry name" value="DD-peptidase/beta-lactamase superfamily"/>
    <property type="match status" value="1"/>
</dbReference>
<evidence type="ECO:0000256" key="4">
    <source>
        <dbReference type="SAM" id="SignalP"/>
    </source>
</evidence>
<dbReference type="InterPro" id="IPR032710">
    <property type="entry name" value="NTF2-like_dom_sf"/>
</dbReference>
<evidence type="ECO:0000256" key="1">
    <source>
        <dbReference type="ARBA" id="ARBA00004370"/>
    </source>
</evidence>
<reference evidence="8 9" key="1">
    <citation type="journal article" date="2001" name="J. Bacteriol.">
        <title>Genome sequence and comparative analysis of the solvent-producing bacterium Clostridium acetobutylicum.</title>
        <authorList>
            <person name="Nolling J."/>
            <person name="Breton G."/>
            <person name="Omelchenko M.V."/>
            <person name="Makarova K.S."/>
            <person name="Zeng Q."/>
            <person name="Gibson R."/>
            <person name="Lee H.M."/>
            <person name="Dubois J."/>
            <person name="Qiu D."/>
            <person name="Hitti J."/>
            <person name="Wolf Y.I."/>
            <person name="Tatusov R.L."/>
            <person name="Sabathe F."/>
            <person name="Doucette-Stamm L."/>
            <person name="Soucaille P."/>
            <person name="Daly M.J."/>
            <person name="Bennett G.N."/>
            <person name="Koonin E.V."/>
            <person name="Smith D.R."/>
        </authorList>
    </citation>
    <scope>NUCLEOTIDE SEQUENCE [LARGE SCALE GENOMIC DNA]</scope>
    <source>
        <strain evidence="9">ATCC 824 / DSM 792 / JCM 1419 / LMG 5710 / VKM B-1787</strain>
    </source>
</reference>
<dbReference type="Gene3D" id="3.10.450.100">
    <property type="entry name" value="NTF2-like, domain 1"/>
    <property type="match status" value="1"/>
</dbReference>
<keyword evidence="4" id="KW-0732">Signal</keyword>
<dbReference type="SUPFAM" id="SSF54427">
    <property type="entry name" value="NTF2-like"/>
    <property type="match status" value="1"/>
</dbReference>
<evidence type="ECO:0000313" key="8">
    <source>
        <dbReference type="EMBL" id="AAK81604.1"/>
    </source>
</evidence>
<dbReference type="OrthoDB" id="9766847at2"/>
<feature type="chain" id="PRO_5039113788" evidence="4">
    <location>
        <begin position="21"/>
        <end position="671"/>
    </location>
</feature>
<dbReference type="GO" id="GO:0071972">
    <property type="term" value="F:peptidoglycan L,D-transpeptidase activity"/>
    <property type="evidence" value="ECO:0007669"/>
    <property type="project" value="TreeGrafter"/>
</dbReference>